<proteinExistence type="predicted"/>
<dbReference type="GO" id="GO:0004519">
    <property type="term" value="F:endonuclease activity"/>
    <property type="evidence" value="ECO:0007669"/>
    <property type="project" value="UniProtKB-KW"/>
</dbReference>
<name>A0ABY8VF52_9CORY</name>
<organism evidence="3 4">
    <name type="scientific">Corynebacterium breve</name>
    <dbReference type="NCBI Taxonomy" id="3049799"/>
    <lineage>
        <taxon>Bacteria</taxon>
        <taxon>Bacillati</taxon>
        <taxon>Actinomycetota</taxon>
        <taxon>Actinomycetes</taxon>
        <taxon>Mycobacteriales</taxon>
        <taxon>Corynebacteriaceae</taxon>
        <taxon>Corynebacterium</taxon>
    </lineage>
</organism>
<dbReference type="CDD" id="cd00085">
    <property type="entry name" value="HNHc"/>
    <property type="match status" value="1"/>
</dbReference>
<feature type="domain" description="HNH nuclease" evidence="2">
    <location>
        <begin position="261"/>
        <end position="313"/>
    </location>
</feature>
<dbReference type="RefSeq" id="WP_284825712.1">
    <property type="nucleotide sequence ID" value="NZ_CP126969.1"/>
</dbReference>
<sequence>MNDFQSRGAAEARAMHLLSEAAGMSVHEIESAGFSTPTARRMCKLSTIYFGPTRFRKQQRQAREEAIRAGHTLDTLQLIESNVAKLADEAYAWKLRRDLCRLAANYRKLRTAARERVEHYNGPREEQPARPRASMSNPPGSLERTIHWTGAESKIAAVWDQVRDHATKNNINESDALFELFSNRGISQAEYTPAVIVSIGDLEAIYGGAGDDVILSATNGARMTGAEFLQQKLTDHGLAMLVSRVHGAVDLYTTQRLASSKQRKMCSLESPTCGVPDCGQGADRCQVNHNVAWSHGGPTNLSNLSMSCPFHNGRLDDDRRQPRNGHLVKHGGLTYHVGPFNGGYTLNDHPTARGGAMRVT</sequence>
<evidence type="ECO:0000313" key="4">
    <source>
        <dbReference type="Proteomes" id="UP001225598"/>
    </source>
</evidence>
<reference evidence="3 4" key="1">
    <citation type="submission" date="2023-05" db="EMBL/GenBank/DDBJ databases">
        <title>Corynebacterium suedekumii sp. nov. and Corynebacterium breve sp. nov. isolated from raw cow's milk.</title>
        <authorList>
            <person name="Baer M.K."/>
            <person name="Mehl L."/>
            <person name="Hellmuth R."/>
            <person name="Marke G."/>
            <person name="Lipski A."/>
        </authorList>
    </citation>
    <scope>NUCLEOTIDE SEQUENCE [LARGE SCALE GENOMIC DNA]</scope>
    <source>
        <strain evidence="3 4">R4</strain>
    </source>
</reference>
<gene>
    <name evidence="3" type="ORF">QP027_02420</name>
</gene>
<accession>A0ABY8VF52</accession>
<evidence type="ECO:0000313" key="3">
    <source>
        <dbReference type="EMBL" id="WIM68276.1"/>
    </source>
</evidence>
<evidence type="ECO:0000256" key="1">
    <source>
        <dbReference type="SAM" id="MobiDB-lite"/>
    </source>
</evidence>
<dbReference type="Pfam" id="PF01844">
    <property type="entry name" value="HNH"/>
    <property type="match status" value="1"/>
</dbReference>
<dbReference type="Gene3D" id="1.10.30.50">
    <property type="match status" value="1"/>
</dbReference>
<dbReference type="InterPro" id="IPR003615">
    <property type="entry name" value="HNH_nuc"/>
</dbReference>
<feature type="region of interest" description="Disordered" evidence="1">
    <location>
        <begin position="117"/>
        <end position="140"/>
    </location>
</feature>
<dbReference type="SMART" id="SM00507">
    <property type="entry name" value="HNHc"/>
    <property type="match status" value="1"/>
</dbReference>
<dbReference type="Proteomes" id="UP001225598">
    <property type="component" value="Chromosome"/>
</dbReference>
<protein>
    <submittedName>
        <fullName evidence="3">HNH endonuclease signature motif containing protein</fullName>
    </submittedName>
</protein>
<keyword evidence="3" id="KW-0540">Nuclease</keyword>
<keyword evidence="3" id="KW-0255">Endonuclease</keyword>
<dbReference type="EMBL" id="CP126969">
    <property type="protein sequence ID" value="WIM68276.1"/>
    <property type="molecule type" value="Genomic_DNA"/>
</dbReference>
<dbReference type="InterPro" id="IPR002711">
    <property type="entry name" value="HNH"/>
</dbReference>
<feature type="compositionally biased region" description="Basic and acidic residues" evidence="1">
    <location>
        <begin position="117"/>
        <end position="129"/>
    </location>
</feature>
<keyword evidence="3" id="KW-0378">Hydrolase</keyword>
<evidence type="ECO:0000259" key="2">
    <source>
        <dbReference type="SMART" id="SM00507"/>
    </source>
</evidence>
<keyword evidence="4" id="KW-1185">Reference proteome</keyword>